<keyword evidence="4 5" id="KW-1015">Disulfide bond</keyword>
<feature type="domain" description="Sushi" evidence="8">
    <location>
        <begin position="445"/>
        <end position="504"/>
    </location>
</feature>
<dbReference type="Pfam" id="PF00084">
    <property type="entry name" value="Sushi"/>
    <property type="match status" value="8"/>
</dbReference>
<evidence type="ECO:0000256" key="3">
    <source>
        <dbReference type="ARBA" id="ARBA00022729"/>
    </source>
</evidence>
<dbReference type="InterPro" id="IPR051503">
    <property type="entry name" value="ComplSys_Reg/VirEntry_Med"/>
</dbReference>
<dbReference type="InterPro" id="IPR035976">
    <property type="entry name" value="Sushi/SCR/CCP_sf"/>
</dbReference>
<evidence type="ECO:0000313" key="10">
    <source>
        <dbReference type="Proteomes" id="UP000694546"/>
    </source>
</evidence>
<dbReference type="SMART" id="SM00032">
    <property type="entry name" value="CCP"/>
    <property type="match status" value="8"/>
</dbReference>
<evidence type="ECO:0000313" key="9">
    <source>
        <dbReference type="Ensembl" id="ENSGMOP00000057437.1"/>
    </source>
</evidence>
<feature type="domain" description="Sushi" evidence="8">
    <location>
        <begin position="18"/>
        <end position="81"/>
    </location>
</feature>
<feature type="domain" description="Sushi" evidence="8">
    <location>
        <begin position="262"/>
        <end position="328"/>
    </location>
</feature>
<feature type="domain" description="Sushi" evidence="8">
    <location>
        <begin position="202"/>
        <end position="261"/>
    </location>
</feature>
<feature type="disulfide bond" evidence="5">
    <location>
        <begin position="204"/>
        <end position="247"/>
    </location>
</feature>
<feature type="transmembrane region" description="Helical" evidence="6">
    <location>
        <begin position="612"/>
        <end position="633"/>
    </location>
</feature>
<dbReference type="PANTHER" id="PTHR45785">
    <property type="entry name" value="COMPLEMENT FACTOR H-RELATED"/>
    <property type="match status" value="1"/>
</dbReference>
<feature type="domain" description="Sushi" evidence="8">
    <location>
        <begin position="146"/>
        <end position="200"/>
    </location>
</feature>
<sequence length="670" mass="74743">MLDIGAVLLLLIGVADGVPCKLPQVNGTTYPDAKRDQFSPRETVSVKCDRGHWFSYDDQQTQKTITCAESGQWDTAAICQGVTCQLPQVTGTTYPDAKRDPFSPGETLSVKCDQGHWFSYDDQQTQKTITCTESGQWDKAAICQAIRCQDPNDPNLKERLESQWLGRHARYQCREGFTPTDAVWATCTKNGWTPNPLCKVIPPCNIPTRVENADITENQPAVYNHGAAVTYACRTNYRMEGEGTIKCQWGNWSPRNPTCIEVTCKLPQLNGNTYLHYPNVNKDRFLPGETVLVKCDRDRCFSYSDQQTQKTITCTGSGEWDTAPKCQVIRCQDPNDPNLKERLESRWMDGDAPYQCREGFTLTNGGWARCTENGWTPNPLCEVARCYLPTTVENADIIEKKQEVYNHGAAVTYACRTNYRMEGERTIRCQSGQWSSGTPTCIVIPPCNLPTTVENADITENQQVVYNHGAAVTYACHKNYRMEGEGTIRCQNGQWSPNTPTCIGVKTFCNATQPNITTQCFGSLGGIVEVLLPKTSQNDTYRLKKDNIVIVNIRSETTDWRYSFIASTGIFTIEDVSIKDAGEYSMEVHDADGKQVANTQFYLTIHESRIPFIARSLTVVLLLLAALGVYWALKKKKTSRPRDIALSSMAVDDDVLYGNVSGATGRAGGE</sequence>
<dbReference type="PROSITE" id="PS50923">
    <property type="entry name" value="SUSHI"/>
    <property type="match status" value="8"/>
</dbReference>
<keyword evidence="10" id="KW-1185">Reference proteome</keyword>
<dbReference type="Proteomes" id="UP000694546">
    <property type="component" value="Chromosome 10"/>
</dbReference>
<keyword evidence="2 5" id="KW-0768">Sushi</keyword>
<proteinExistence type="predicted"/>
<comment type="subcellular location">
    <subcellularLocation>
        <location evidence="1">Virion</location>
    </subcellularLocation>
</comment>
<feature type="disulfide bond" evidence="5">
    <location>
        <begin position="447"/>
        <end position="490"/>
    </location>
</feature>
<feature type="domain" description="Sushi" evidence="8">
    <location>
        <begin position="82"/>
        <end position="145"/>
    </location>
</feature>
<reference evidence="9" key="2">
    <citation type="submission" date="2025-09" db="UniProtKB">
        <authorList>
            <consortium name="Ensembl"/>
        </authorList>
    </citation>
    <scope>IDENTIFICATION</scope>
</reference>
<dbReference type="PANTHER" id="PTHR45785:SF2">
    <property type="entry name" value="COMPLEMENT FACTOR H-RELATED"/>
    <property type="match status" value="1"/>
</dbReference>
<feature type="domain" description="Sushi" evidence="8">
    <location>
        <begin position="329"/>
        <end position="383"/>
    </location>
</feature>
<dbReference type="SUPFAM" id="SSF57535">
    <property type="entry name" value="Complement control module/SCR domain"/>
    <property type="match status" value="8"/>
</dbReference>
<feature type="chain" id="PRO_5046725223" description="Sushi domain-containing protein" evidence="7">
    <location>
        <begin position="18"/>
        <end position="670"/>
    </location>
</feature>
<feature type="disulfide bond" evidence="5">
    <location>
        <begin position="386"/>
        <end position="429"/>
    </location>
</feature>
<name>A0A8C5C9J6_GADMO</name>
<evidence type="ECO:0000256" key="6">
    <source>
        <dbReference type="SAM" id="Phobius"/>
    </source>
</evidence>
<feature type="domain" description="Sushi" evidence="8">
    <location>
        <begin position="384"/>
        <end position="443"/>
    </location>
</feature>
<evidence type="ECO:0000259" key="8">
    <source>
        <dbReference type="PROSITE" id="PS50923"/>
    </source>
</evidence>
<evidence type="ECO:0000256" key="5">
    <source>
        <dbReference type="PROSITE-ProRule" id="PRU00302"/>
    </source>
</evidence>
<keyword evidence="6" id="KW-0812">Transmembrane</keyword>
<dbReference type="GeneTree" id="ENSGT00940000154967"/>
<protein>
    <recommendedName>
        <fullName evidence="8">Sushi domain-containing protein</fullName>
    </recommendedName>
</protein>
<dbReference type="InterPro" id="IPR013783">
    <property type="entry name" value="Ig-like_fold"/>
</dbReference>
<reference evidence="9" key="1">
    <citation type="submission" date="2025-08" db="UniProtKB">
        <authorList>
            <consortium name="Ensembl"/>
        </authorList>
    </citation>
    <scope>IDENTIFICATION</scope>
</reference>
<dbReference type="Gene3D" id="2.60.40.10">
    <property type="entry name" value="Immunoglobulins"/>
    <property type="match status" value="1"/>
</dbReference>
<evidence type="ECO:0000256" key="7">
    <source>
        <dbReference type="SAM" id="SignalP"/>
    </source>
</evidence>
<dbReference type="InterPro" id="IPR000436">
    <property type="entry name" value="Sushi_SCR_CCP_dom"/>
</dbReference>
<keyword evidence="6" id="KW-1133">Transmembrane helix</keyword>
<dbReference type="AlphaFoldDB" id="A0A8C5C9J6"/>
<evidence type="ECO:0000256" key="2">
    <source>
        <dbReference type="ARBA" id="ARBA00022659"/>
    </source>
</evidence>
<accession>A0A8C5C9J6</accession>
<dbReference type="Ensembl" id="ENSGMOT00000039739.1">
    <property type="protein sequence ID" value="ENSGMOP00000057437.1"/>
    <property type="gene ID" value="ENSGMOG00000033444.1"/>
</dbReference>
<dbReference type="CDD" id="cd00033">
    <property type="entry name" value="CCP"/>
    <property type="match status" value="6"/>
</dbReference>
<keyword evidence="3 7" id="KW-0732">Signal</keyword>
<evidence type="ECO:0000256" key="1">
    <source>
        <dbReference type="ARBA" id="ARBA00004328"/>
    </source>
</evidence>
<organism evidence="9 10">
    <name type="scientific">Gadus morhua</name>
    <name type="common">Atlantic cod</name>
    <dbReference type="NCBI Taxonomy" id="8049"/>
    <lineage>
        <taxon>Eukaryota</taxon>
        <taxon>Metazoa</taxon>
        <taxon>Chordata</taxon>
        <taxon>Craniata</taxon>
        <taxon>Vertebrata</taxon>
        <taxon>Euteleostomi</taxon>
        <taxon>Actinopterygii</taxon>
        <taxon>Neopterygii</taxon>
        <taxon>Teleostei</taxon>
        <taxon>Neoteleostei</taxon>
        <taxon>Acanthomorphata</taxon>
        <taxon>Zeiogadaria</taxon>
        <taxon>Gadariae</taxon>
        <taxon>Gadiformes</taxon>
        <taxon>Gadoidei</taxon>
        <taxon>Gadidae</taxon>
        <taxon>Gadus</taxon>
    </lineage>
</organism>
<comment type="caution">
    <text evidence="5">Lacks conserved residue(s) required for the propagation of feature annotation.</text>
</comment>
<evidence type="ECO:0000256" key="4">
    <source>
        <dbReference type="ARBA" id="ARBA00023157"/>
    </source>
</evidence>
<keyword evidence="6" id="KW-0472">Membrane</keyword>
<dbReference type="Gene3D" id="2.10.70.10">
    <property type="entry name" value="Complement Module, domain 1"/>
    <property type="match status" value="8"/>
</dbReference>
<feature type="signal peptide" evidence="7">
    <location>
        <begin position="1"/>
        <end position="17"/>
    </location>
</feature>